<dbReference type="RefSeq" id="WP_184196006.1">
    <property type="nucleotide sequence ID" value="NZ_JACHGW010000002.1"/>
</dbReference>
<dbReference type="InterPro" id="IPR002347">
    <property type="entry name" value="SDR_fam"/>
</dbReference>
<comment type="similarity">
    <text evidence="1">Belongs to the short-chain dehydrogenases/reductases (SDR) family.</text>
</comment>
<accession>A0A7W9SR19</accession>
<evidence type="ECO:0000313" key="4">
    <source>
        <dbReference type="Proteomes" id="UP000520814"/>
    </source>
</evidence>
<evidence type="ECO:0000256" key="1">
    <source>
        <dbReference type="ARBA" id="ARBA00006484"/>
    </source>
</evidence>
<dbReference type="Gene3D" id="3.40.50.720">
    <property type="entry name" value="NAD(P)-binding Rossmann-like Domain"/>
    <property type="match status" value="1"/>
</dbReference>
<dbReference type="PRINTS" id="PR00080">
    <property type="entry name" value="SDRFAMILY"/>
</dbReference>
<dbReference type="GO" id="GO:0004316">
    <property type="term" value="F:3-oxoacyl-[acyl-carrier-protein] reductase (NADPH) activity"/>
    <property type="evidence" value="ECO:0007669"/>
    <property type="project" value="UniProtKB-EC"/>
</dbReference>
<dbReference type="PANTHER" id="PTHR43639">
    <property type="entry name" value="OXIDOREDUCTASE, SHORT-CHAIN DEHYDROGENASE/REDUCTASE FAMILY (AFU_ORTHOLOGUE AFUA_5G02870)"/>
    <property type="match status" value="1"/>
</dbReference>
<keyword evidence="2 3" id="KW-0560">Oxidoreductase</keyword>
<gene>
    <name evidence="3" type="ORF">HNQ39_002439</name>
</gene>
<keyword evidence="4" id="KW-1185">Reference proteome</keyword>
<dbReference type="PRINTS" id="PR00081">
    <property type="entry name" value="GDHRDH"/>
</dbReference>
<dbReference type="EMBL" id="JACHGW010000002">
    <property type="protein sequence ID" value="MBB6050648.1"/>
    <property type="molecule type" value="Genomic_DNA"/>
</dbReference>
<dbReference type="CDD" id="cd05233">
    <property type="entry name" value="SDR_c"/>
    <property type="match status" value="1"/>
</dbReference>
<comment type="caution">
    <text evidence="3">The sequence shown here is derived from an EMBL/GenBank/DDBJ whole genome shotgun (WGS) entry which is preliminary data.</text>
</comment>
<name>A0A7W9SR19_ARMRO</name>
<dbReference type="EC" id="1.1.1.100" evidence="3"/>
<dbReference type="Pfam" id="PF13561">
    <property type="entry name" value="adh_short_C2"/>
    <property type="match status" value="1"/>
</dbReference>
<protein>
    <submittedName>
        <fullName evidence="3">3-oxoacyl-[acyl-carrier protein] reductase</fullName>
        <ecNumber evidence="3">1.1.1.100</ecNumber>
    </submittedName>
</protein>
<dbReference type="PANTHER" id="PTHR43639:SF1">
    <property type="entry name" value="SHORT-CHAIN DEHYDROGENASE_REDUCTASE FAMILY PROTEIN"/>
    <property type="match status" value="1"/>
</dbReference>
<evidence type="ECO:0000313" key="3">
    <source>
        <dbReference type="EMBL" id="MBB6050648.1"/>
    </source>
</evidence>
<dbReference type="SUPFAM" id="SSF51735">
    <property type="entry name" value="NAD(P)-binding Rossmann-fold domains"/>
    <property type="match status" value="1"/>
</dbReference>
<evidence type="ECO:0000256" key="2">
    <source>
        <dbReference type="ARBA" id="ARBA00023002"/>
    </source>
</evidence>
<dbReference type="Proteomes" id="UP000520814">
    <property type="component" value="Unassembled WGS sequence"/>
</dbReference>
<dbReference type="AlphaFoldDB" id="A0A7W9SR19"/>
<reference evidence="3 4" key="1">
    <citation type="submission" date="2020-08" db="EMBL/GenBank/DDBJ databases">
        <title>Genomic Encyclopedia of Type Strains, Phase IV (KMG-IV): sequencing the most valuable type-strain genomes for metagenomic binning, comparative biology and taxonomic classification.</title>
        <authorList>
            <person name="Goeker M."/>
        </authorList>
    </citation>
    <scope>NUCLEOTIDE SEQUENCE [LARGE SCALE GENOMIC DNA]</scope>
    <source>
        <strain evidence="3 4">DSM 23562</strain>
    </source>
</reference>
<organism evidence="3 4">
    <name type="scientific">Armatimonas rosea</name>
    <dbReference type="NCBI Taxonomy" id="685828"/>
    <lineage>
        <taxon>Bacteria</taxon>
        <taxon>Bacillati</taxon>
        <taxon>Armatimonadota</taxon>
        <taxon>Armatimonadia</taxon>
        <taxon>Armatimonadales</taxon>
        <taxon>Armatimonadaceae</taxon>
        <taxon>Armatimonas</taxon>
    </lineage>
</organism>
<dbReference type="FunFam" id="3.40.50.720:FF:000084">
    <property type="entry name" value="Short-chain dehydrogenase reductase"/>
    <property type="match status" value="1"/>
</dbReference>
<dbReference type="InterPro" id="IPR036291">
    <property type="entry name" value="NAD(P)-bd_dom_sf"/>
</dbReference>
<proteinExistence type="inferred from homology"/>
<sequence>MLKGKKALVTGAGRGVGVAIARLLAAEGATVAVAYRASKESAELLAQELGGVALQADLTDTAQAERLVAQSLGELGGLDILVNNAAGFGPLKPLAEYTWDEIDAEWHAVVKPVVTVTRAALPHFQAQKSGKIVCLSATLLQRPAPGQGAHAMAKAAVLAYTRSLAREVGPDGITVNAVSPGMALTEFSQNLPESLKAAVAERTPLRRLATPEDVARAVLFFCSPLSDFITGANLAPDGGLAVL</sequence>